<dbReference type="SUPFAM" id="SSF56112">
    <property type="entry name" value="Protein kinase-like (PK-like)"/>
    <property type="match status" value="1"/>
</dbReference>
<dbReference type="KEGG" id="nai:NECAME_18764"/>
<dbReference type="InterPro" id="IPR052961">
    <property type="entry name" value="Oxido-Kinase-like_Enzymes"/>
</dbReference>
<dbReference type="AlphaFoldDB" id="W2SSW6"/>
<dbReference type="InterPro" id="IPR012877">
    <property type="entry name" value="Dhs-27"/>
</dbReference>
<reference evidence="2" key="1">
    <citation type="journal article" date="2014" name="Nat. Genet.">
        <title>Genome of the human hookworm Necator americanus.</title>
        <authorList>
            <person name="Tang Y.T."/>
            <person name="Gao X."/>
            <person name="Rosa B.A."/>
            <person name="Abubucker S."/>
            <person name="Hallsworth-Pepin K."/>
            <person name="Martin J."/>
            <person name="Tyagi R."/>
            <person name="Heizer E."/>
            <person name="Zhang X."/>
            <person name="Bhonagiri-Palsikar V."/>
            <person name="Minx P."/>
            <person name="Warren W.C."/>
            <person name="Wang Q."/>
            <person name="Zhan B."/>
            <person name="Hotez P.J."/>
            <person name="Sternberg P.W."/>
            <person name="Dougall A."/>
            <person name="Gaze S.T."/>
            <person name="Mulvenna J."/>
            <person name="Sotillo J."/>
            <person name="Ranganathan S."/>
            <person name="Rabelo E.M."/>
            <person name="Wilson R.K."/>
            <person name="Felgner P.L."/>
            <person name="Bethony J."/>
            <person name="Hawdon J.M."/>
            <person name="Gasser R.B."/>
            <person name="Loukas A."/>
            <person name="Mitreva M."/>
        </authorList>
    </citation>
    <scope>NUCLEOTIDE SEQUENCE [LARGE SCALE GENOMIC DNA]</scope>
</reference>
<dbReference type="Proteomes" id="UP000053676">
    <property type="component" value="Unassembled WGS sequence"/>
</dbReference>
<proteinExistence type="predicted"/>
<accession>W2SSW6</accession>
<feature type="non-terminal residue" evidence="1">
    <location>
        <position position="1"/>
    </location>
</feature>
<dbReference type="PANTHER" id="PTHR23020:SF8">
    <property type="entry name" value="CHK KINASE-LIKE DOMAIN-CONTAINING PROTEIN"/>
    <property type="match status" value="1"/>
</dbReference>
<name>W2SSW6_NECAM</name>
<dbReference type="PANTHER" id="PTHR23020">
    <property type="entry name" value="UNCHARACTERIZED NUCLEAR HORMONE RECEPTOR-RELATED"/>
    <property type="match status" value="1"/>
</dbReference>
<sequence length="121" mass="14133">REQFMIISKIHNNEVYVYRLLKKYSVSNVARPEVYYMREFSEENPLKGFIIMEYITGNLSLRIFDNFAPTDVLQVLRQIASLEAASLKFTDDDKALLLRKRFKEVFAKALTKEVSEISSNS</sequence>
<evidence type="ECO:0000313" key="2">
    <source>
        <dbReference type="Proteomes" id="UP000053676"/>
    </source>
</evidence>
<dbReference type="OrthoDB" id="5778438at2759"/>
<protein>
    <recommendedName>
        <fullName evidence="3">Protein kinase domain-containing protein</fullName>
    </recommendedName>
</protein>
<evidence type="ECO:0008006" key="3">
    <source>
        <dbReference type="Google" id="ProtNLM"/>
    </source>
</evidence>
<keyword evidence="2" id="KW-1185">Reference proteome</keyword>
<dbReference type="InterPro" id="IPR011009">
    <property type="entry name" value="Kinase-like_dom_sf"/>
</dbReference>
<evidence type="ECO:0000313" key="1">
    <source>
        <dbReference type="EMBL" id="ETN72618.1"/>
    </source>
</evidence>
<dbReference type="EMBL" id="KI663674">
    <property type="protein sequence ID" value="ETN72618.1"/>
    <property type="molecule type" value="Genomic_DNA"/>
</dbReference>
<gene>
    <name evidence="1" type="ORF">NECAME_18764</name>
</gene>
<organism evidence="1 2">
    <name type="scientific">Necator americanus</name>
    <name type="common">Human hookworm</name>
    <dbReference type="NCBI Taxonomy" id="51031"/>
    <lineage>
        <taxon>Eukaryota</taxon>
        <taxon>Metazoa</taxon>
        <taxon>Ecdysozoa</taxon>
        <taxon>Nematoda</taxon>
        <taxon>Chromadorea</taxon>
        <taxon>Rhabditida</taxon>
        <taxon>Rhabditina</taxon>
        <taxon>Rhabditomorpha</taxon>
        <taxon>Strongyloidea</taxon>
        <taxon>Ancylostomatidae</taxon>
        <taxon>Bunostominae</taxon>
        <taxon>Necator</taxon>
    </lineage>
</organism>
<dbReference type="Pfam" id="PF07914">
    <property type="entry name" value="DUF1679"/>
    <property type="match status" value="1"/>
</dbReference>